<organism evidence="1 2">
    <name type="scientific">Rhizomicrobium palustre</name>
    <dbReference type="NCBI Taxonomy" id="189966"/>
    <lineage>
        <taxon>Bacteria</taxon>
        <taxon>Pseudomonadati</taxon>
        <taxon>Pseudomonadota</taxon>
        <taxon>Alphaproteobacteria</taxon>
        <taxon>Micropepsales</taxon>
        <taxon>Micropepsaceae</taxon>
        <taxon>Rhizomicrobium</taxon>
    </lineage>
</organism>
<sequence>MAEERAGFKQLLHFEVKFLRTGRRMGQISGLFAKSVQ</sequence>
<name>A0A846MWK4_9PROT</name>
<evidence type="ECO:0000313" key="2">
    <source>
        <dbReference type="Proteomes" id="UP000570514"/>
    </source>
</evidence>
<dbReference type="AlphaFoldDB" id="A0A846MWK4"/>
<accession>A0A846MWK4</accession>
<gene>
    <name evidence="1" type="ORF">FHS83_000927</name>
</gene>
<dbReference type="Proteomes" id="UP000570514">
    <property type="component" value="Unassembled WGS sequence"/>
</dbReference>
<reference evidence="1 2" key="1">
    <citation type="submission" date="2020-03" db="EMBL/GenBank/DDBJ databases">
        <title>Genomic Encyclopedia of Type Strains, Phase IV (KMG-IV): sequencing the most valuable type-strain genomes for metagenomic binning, comparative biology and taxonomic classification.</title>
        <authorList>
            <person name="Goeker M."/>
        </authorList>
    </citation>
    <scope>NUCLEOTIDE SEQUENCE [LARGE SCALE GENOMIC DNA]</scope>
    <source>
        <strain evidence="1 2">DSM 19867</strain>
    </source>
</reference>
<dbReference type="EMBL" id="JAASRM010000001">
    <property type="protein sequence ID" value="NIK87609.1"/>
    <property type="molecule type" value="Genomic_DNA"/>
</dbReference>
<proteinExistence type="predicted"/>
<protein>
    <submittedName>
        <fullName evidence="1">Uncharacterized protein</fullName>
    </submittedName>
</protein>
<comment type="caution">
    <text evidence="1">The sequence shown here is derived from an EMBL/GenBank/DDBJ whole genome shotgun (WGS) entry which is preliminary data.</text>
</comment>
<keyword evidence="2" id="KW-1185">Reference proteome</keyword>
<evidence type="ECO:0000313" key="1">
    <source>
        <dbReference type="EMBL" id="NIK87609.1"/>
    </source>
</evidence>